<dbReference type="SUPFAM" id="SSF81383">
    <property type="entry name" value="F-box domain"/>
    <property type="match status" value="1"/>
</dbReference>
<gene>
    <name evidence="2" type="ORF">CBYS24578_00013708</name>
</gene>
<organism evidence="2 3">
    <name type="scientific">Clonostachys byssicola</name>
    <dbReference type="NCBI Taxonomy" id="160290"/>
    <lineage>
        <taxon>Eukaryota</taxon>
        <taxon>Fungi</taxon>
        <taxon>Dikarya</taxon>
        <taxon>Ascomycota</taxon>
        <taxon>Pezizomycotina</taxon>
        <taxon>Sordariomycetes</taxon>
        <taxon>Hypocreomycetidae</taxon>
        <taxon>Hypocreales</taxon>
        <taxon>Bionectriaceae</taxon>
        <taxon>Clonostachys</taxon>
    </lineage>
</organism>
<dbReference type="Proteomes" id="UP000754883">
    <property type="component" value="Unassembled WGS sequence"/>
</dbReference>
<evidence type="ECO:0000313" key="2">
    <source>
        <dbReference type="EMBL" id="CAG9987066.1"/>
    </source>
</evidence>
<dbReference type="InterPro" id="IPR001810">
    <property type="entry name" value="F-box_dom"/>
</dbReference>
<evidence type="ECO:0000313" key="3">
    <source>
        <dbReference type="Proteomes" id="UP000754883"/>
    </source>
</evidence>
<proteinExistence type="predicted"/>
<dbReference type="PROSITE" id="PS50181">
    <property type="entry name" value="FBOX"/>
    <property type="match status" value="1"/>
</dbReference>
<dbReference type="OrthoDB" id="5421601at2759"/>
<feature type="domain" description="F-box" evidence="1">
    <location>
        <begin position="12"/>
        <end position="66"/>
    </location>
</feature>
<name>A0A9N9UEY1_9HYPO</name>
<comment type="caution">
    <text evidence="2">The sequence shown here is derived from an EMBL/GenBank/DDBJ whole genome shotgun (WGS) entry which is preliminary data.</text>
</comment>
<keyword evidence="3" id="KW-1185">Reference proteome</keyword>
<reference evidence="2" key="1">
    <citation type="submission" date="2021-10" db="EMBL/GenBank/DDBJ databases">
        <authorList>
            <person name="Piombo E."/>
        </authorList>
    </citation>
    <scope>NUCLEOTIDE SEQUENCE</scope>
</reference>
<dbReference type="EMBL" id="CABFNO020001407">
    <property type="protein sequence ID" value="CAG9987066.1"/>
    <property type="molecule type" value="Genomic_DNA"/>
</dbReference>
<protein>
    <recommendedName>
        <fullName evidence="1">F-box domain-containing protein</fullName>
    </recommendedName>
</protein>
<dbReference type="AlphaFoldDB" id="A0A9N9UEY1"/>
<dbReference type="CDD" id="cd09917">
    <property type="entry name" value="F-box_SF"/>
    <property type="match status" value="1"/>
</dbReference>
<sequence>MSQPATGTMSSPATLVNLPGELQLMIMERALPYDLESLALTCKQLHAAALPLLPHHNALRQKYRRFHFTESYNQPETEGITETVTELLLDIAANPFIAHYIVHGDFGDRVCTDAIRQGSDNDRGVVLQRLEKEQDNLKALVKNSRHLAMLGLDTDVWFDNIVADRDEYDELVDYPLVFLLSLLPNLESLALPKQWRPSSVFSLPDDWEPVNDVQKGVQDLINLLVTRANDIEKVVGDQPLRKLHSLHPTKNVDTQFGTNIVTIAPFLALDSLREVHHDSGVCNQVGYLLTNKKNRKGVSSIPVLDFQAQGKYQVLGRNLETAVFQDVVISDEACGAFFKHMHKLKVLDVEYNMKDEIGYDWEPEKFLSSLMILGKTLQSLSLLANNLGPDHGRIFLPEGDLMGLQGFEVLTYLKLDTKLFIHSRAVVDNFAREPTDEDDIETPSLINIAPHKLSTFVLHVPATQEDYVVMECLFADLGERRKELPDLKTIKVVIEKQDVWGGDLDDWNEHAEKIKAFCEAKDIKVSML</sequence>
<accession>A0A9N9UEY1</accession>
<evidence type="ECO:0000259" key="1">
    <source>
        <dbReference type="PROSITE" id="PS50181"/>
    </source>
</evidence>
<dbReference type="InterPro" id="IPR036047">
    <property type="entry name" value="F-box-like_dom_sf"/>
</dbReference>